<comment type="subcellular location">
    <subcellularLocation>
        <location evidence="1">Cell envelope</location>
    </subcellularLocation>
</comment>
<feature type="compositionally biased region" description="Polar residues" evidence="3">
    <location>
        <begin position="138"/>
        <end position="161"/>
    </location>
</feature>
<sequence>MKKKIIIGVLIAALIAGGTAGGAVYYRKSHQSEVSVVSVDSLASQYYTDDTSLEGNIATSAVQSITIDKDMIVQDVYVSKGDTVKKGDKLVSFDMTLVQMELKIAKLKQEQQEQNLAKAQKRLASLQNGGPVEESDAGSDSLNADQPSDTDTSSTGDELASAGSSLNGVYLAAVMNPILAAAMLESTASTEDFTDTQQEASSEEADTSADVDFGSDDTGEDDTEPTPIPEQTETPEETPIPTPTETPGADQPQDDFVDDVKIVDIAPGENKDKLMDGESQFVKILNDETEPITGTGTKDDPFVFLCDSSEGYVVAKGSFLNKMAQFNSDGTRDAGKTGYWYQLEFHQNNQVTDYQDRKSSCIGYYLIDGNLLDKRVDNDSEIEYTLDGASQYEDELPDDGGDYDNADDSGNASITRDEAIKIQKSRIQSLSLDIRESKLNISKLEKKVQKETIYSRLDGTVAKVGDSTTSSSDGSTFMTVKSKEGYYVKGTVSELMLDQIKEGTELKCSTSNGDFNAKVAYVSEYPVSGDSSYYGSGNPNASYYEYTATIEDSSVKVSDDDWLTVMLAGNVVSNGIVLDRAFVRTENGVSYVYKDDNGVLKKQILKVGGNVNSGYSVLVTGGITREDKIAFPYGDDVADGVKTKEVSADEMYGY</sequence>
<protein>
    <submittedName>
        <fullName evidence="4">Efflux RND transporter periplasmic adaptor subunit</fullName>
    </submittedName>
</protein>
<feature type="compositionally biased region" description="Polar residues" evidence="3">
    <location>
        <begin position="190"/>
        <end position="200"/>
    </location>
</feature>
<keyword evidence="2" id="KW-0175">Coiled coil</keyword>
<dbReference type="EMBL" id="JBBMEI010000012">
    <property type="protein sequence ID" value="MEQ2357833.1"/>
    <property type="molecule type" value="Genomic_DNA"/>
</dbReference>
<dbReference type="InterPro" id="IPR050465">
    <property type="entry name" value="UPF0194_transport"/>
</dbReference>
<evidence type="ECO:0000313" key="5">
    <source>
        <dbReference type="Proteomes" id="UP001446032"/>
    </source>
</evidence>
<gene>
    <name evidence="4" type="ORF">WMO75_05665</name>
</gene>
<dbReference type="RefSeq" id="WP_022214359.1">
    <property type="nucleotide sequence ID" value="NZ_JBBMEI010000012.1"/>
</dbReference>
<dbReference type="PANTHER" id="PTHR32347">
    <property type="entry name" value="EFFLUX SYSTEM COMPONENT YKNX-RELATED"/>
    <property type="match status" value="1"/>
</dbReference>
<evidence type="ECO:0000256" key="2">
    <source>
        <dbReference type="ARBA" id="ARBA00023054"/>
    </source>
</evidence>
<proteinExistence type="predicted"/>
<organism evidence="4 5">
    <name type="scientific">Blautia intestinihominis</name>
    <dbReference type="NCBI Taxonomy" id="3133152"/>
    <lineage>
        <taxon>Bacteria</taxon>
        <taxon>Bacillati</taxon>
        <taxon>Bacillota</taxon>
        <taxon>Clostridia</taxon>
        <taxon>Lachnospirales</taxon>
        <taxon>Lachnospiraceae</taxon>
        <taxon>Blautia</taxon>
    </lineage>
</organism>
<feature type="region of interest" description="Disordered" evidence="3">
    <location>
        <begin position="190"/>
        <end position="256"/>
    </location>
</feature>
<evidence type="ECO:0000313" key="4">
    <source>
        <dbReference type="EMBL" id="MEQ2357833.1"/>
    </source>
</evidence>
<feature type="region of interest" description="Disordered" evidence="3">
    <location>
        <begin position="387"/>
        <end position="412"/>
    </location>
</feature>
<feature type="compositionally biased region" description="Acidic residues" evidence="3">
    <location>
        <begin position="201"/>
        <end position="224"/>
    </location>
</feature>
<accession>A0ABV1AI30</accession>
<reference evidence="4 5" key="1">
    <citation type="submission" date="2024-03" db="EMBL/GenBank/DDBJ databases">
        <title>Human intestinal bacterial collection.</title>
        <authorList>
            <person name="Pauvert C."/>
            <person name="Hitch T.C.A."/>
            <person name="Clavel T."/>
        </authorList>
    </citation>
    <scope>NUCLEOTIDE SEQUENCE [LARGE SCALE GENOMIC DNA]</scope>
    <source>
        <strain evidence="4 5">CLA-AA-H95</strain>
    </source>
</reference>
<dbReference type="Proteomes" id="UP001446032">
    <property type="component" value="Unassembled WGS sequence"/>
</dbReference>
<evidence type="ECO:0000256" key="1">
    <source>
        <dbReference type="ARBA" id="ARBA00004196"/>
    </source>
</evidence>
<keyword evidence="5" id="KW-1185">Reference proteome</keyword>
<evidence type="ECO:0000256" key="3">
    <source>
        <dbReference type="SAM" id="MobiDB-lite"/>
    </source>
</evidence>
<comment type="caution">
    <text evidence="4">The sequence shown here is derived from an EMBL/GenBank/DDBJ whole genome shotgun (WGS) entry which is preliminary data.</text>
</comment>
<feature type="region of interest" description="Disordered" evidence="3">
    <location>
        <begin position="118"/>
        <end position="161"/>
    </location>
</feature>
<name>A0ABV1AI30_9FIRM</name>
<feature type="compositionally biased region" description="Acidic residues" evidence="3">
    <location>
        <begin position="392"/>
        <end position="407"/>
    </location>
</feature>